<comment type="subcellular location">
    <subcellularLocation>
        <location evidence="1 7">Periplasm</location>
    </subcellularLocation>
</comment>
<evidence type="ECO:0000259" key="8">
    <source>
        <dbReference type="SMART" id="SM00858"/>
    </source>
</evidence>
<keyword evidence="9" id="KW-0282">Flagellum</keyword>
<proteinExistence type="inferred from homology"/>
<keyword evidence="10" id="KW-1185">Reference proteome</keyword>
<name>A0ABQ3BNY9_9GAMM</name>
<dbReference type="Gene3D" id="2.30.30.760">
    <property type="match status" value="1"/>
</dbReference>
<comment type="function">
    <text evidence="6 7">Involved in the assembly process of the P-ring formation. It may associate with FlgF on the rod constituting a structure essential for the P-ring assembly or may act as a modulator protein for the P-ring assembly.</text>
</comment>
<dbReference type="SMART" id="SM00858">
    <property type="entry name" value="SAF"/>
    <property type="match status" value="1"/>
</dbReference>
<feature type="domain" description="SAF" evidence="8">
    <location>
        <begin position="117"/>
        <end position="179"/>
    </location>
</feature>
<dbReference type="Pfam" id="PF13144">
    <property type="entry name" value="ChapFlgA"/>
    <property type="match status" value="1"/>
</dbReference>
<evidence type="ECO:0000256" key="1">
    <source>
        <dbReference type="ARBA" id="ARBA00004418"/>
    </source>
</evidence>
<keyword evidence="5 7" id="KW-0574">Periplasm</keyword>
<reference evidence="10" key="1">
    <citation type="journal article" date="2019" name="Int. J. Syst. Evol. Microbiol.">
        <title>The Global Catalogue of Microorganisms (GCM) 10K type strain sequencing project: providing services to taxonomists for standard genome sequencing and annotation.</title>
        <authorList>
            <consortium name="The Broad Institute Genomics Platform"/>
            <consortium name="The Broad Institute Genome Sequencing Center for Infectious Disease"/>
            <person name="Wu L."/>
            <person name="Ma J."/>
        </authorList>
    </citation>
    <scope>NUCLEOTIDE SEQUENCE [LARGE SCALE GENOMIC DNA]</scope>
    <source>
        <strain evidence="10">KCTC 22558</strain>
    </source>
</reference>
<dbReference type="Proteomes" id="UP000643403">
    <property type="component" value="Unassembled WGS sequence"/>
</dbReference>
<gene>
    <name evidence="9" type="primary">flgA</name>
    <name evidence="9" type="ORF">GCM10008101_02670</name>
</gene>
<dbReference type="InterPro" id="IPR017585">
    <property type="entry name" value="SAF_FlgA"/>
</dbReference>
<evidence type="ECO:0000256" key="5">
    <source>
        <dbReference type="ARBA" id="ARBA00022764"/>
    </source>
</evidence>
<dbReference type="NCBIfam" id="TIGR03170">
    <property type="entry name" value="flgA_cterm"/>
    <property type="match status" value="1"/>
</dbReference>
<evidence type="ECO:0000256" key="3">
    <source>
        <dbReference type="ARBA" id="ARBA00014754"/>
    </source>
</evidence>
<dbReference type="InterPro" id="IPR013974">
    <property type="entry name" value="SAF"/>
</dbReference>
<evidence type="ECO:0000256" key="7">
    <source>
        <dbReference type="RuleBase" id="RU362063"/>
    </source>
</evidence>
<keyword evidence="7" id="KW-1005">Bacterial flagellum biogenesis</keyword>
<dbReference type="InterPro" id="IPR039246">
    <property type="entry name" value="Flagellar_FlgA"/>
</dbReference>
<keyword evidence="9" id="KW-0969">Cilium</keyword>
<dbReference type="PANTHER" id="PTHR36307:SF1">
    <property type="entry name" value="FLAGELLA BASAL BODY P-RING FORMATION PROTEIN FLGA"/>
    <property type="match status" value="1"/>
</dbReference>
<evidence type="ECO:0000313" key="9">
    <source>
        <dbReference type="EMBL" id="GGZ53002.1"/>
    </source>
</evidence>
<organism evidence="9 10">
    <name type="scientific">Cognatilysobacter xinjiangensis</name>
    <dbReference type="NCBI Taxonomy" id="546892"/>
    <lineage>
        <taxon>Bacteria</taxon>
        <taxon>Pseudomonadati</taxon>
        <taxon>Pseudomonadota</taxon>
        <taxon>Gammaproteobacteria</taxon>
        <taxon>Lysobacterales</taxon>
        <taxon>Lysobacteraceae</taxon>
        <taxon>Cognatilysobacter</taxon>
    </lineage>
</organism>
<comment type="similarity">
    <text evidence="2 7">Belongs to the FlgA family.</text>
</comment>
<dbReference type="CDD" id="cd11614">
    <property type="entry name" value="SAF_CpaB_FlgA_like"/>
    <property type="match status" value="1"/>
</dbReference>
<accession>A0ABQ3BNY9</accession>
<keyword evidence="9" id="KW-0966">Cell projection</keyword>
<evidence type="ECO:0000313" key="10">
    <source>
        <dbReference type="Proteomes" id="UP000643403"/>
    </source>
</evidence>
<dbReference type="PANTHER" id="PTHR36307">
    <property type="entry name" value="FLAGELLA BASAL BODY P-RING FORMATION PROTEIN FLGA"/>
    <property type="match status" value="1"/>
</dbReference>
<sequence>MRVVAAPARGLLGSGMHQIRRPPLLLRFLVASMLLAAALVGRAAPGFTPVADILKAAETALGGAGAQVEATVDAAVRMPACGQPLSAVALGPRMAEVRCPDPSGWRLTVPARVRREADVVVLTAPVRGGMAIDASQLAVQRRDIAGGSGVGMADPSQVAGRIARRALPAGAVVTAGDLADGAGALKRGDPVVIVSRAGGIEVRMGGRALGNAVSGAVVAVENLASRRIVRGRLVADGVVEVLQ</sequence>
<protein>
    <recommendedName>
        <fullName evidence="3 7">Flagella basal body P-ring formation protein FlgA</fullName>
    </recommendedName>
</protein>
<evidence type="ECO:0000256" key="4">
    <source>
        <dbReference type="ARBA" id="ARBA00022729"/>
    </source>
</evidence>
<dbReference type="EMBL" id="BMXY01000001">
    <property type="protein sequence ID" value="GGZ53002.1"/>
    <property type="molecule type" value="Genomic_DNA"/>
</dbReference>
<evidence type="ECO:0000256" key="6">
    <source>
        <dbReference type="ARBA" id="ARBA00025643"/>
    </source>
</evidence>
<keyword evidence="4" id="KW-0732">Signal</keyword>
<comment type="caution">
    <text evidence="9">The sequence shown here is derived from an EMBL/GenBank/DDBJ whole genome shotgun (WGS) entry which is preliminary data.</text>
</comment>
<dbReference type="Gene3D" id="3.90.1210.10">
    <property type="entry name" value="Antifreeze-like/N-acetylneuraminic acid synthase C-terminal domain"/>
    <property type="match status" value="1"/>
</dbReference>
<evidence type="ECO:0000256" key="2">
    <source>
        <dbReference type="ARBA" id="ARBA00010474"/>
    </source>
</evidence>